<reference evidence="2" key="1">
    <citation type="journal article" date="2017" name="Nature">
        <title>The sunflower genome provides insights into oil metabolism, flowering and Asterid evolution.</title>
        <authorList>
            <person name="Badouin H."/>
            <person name="Gouzy J."/>
            <person name="Grassa C.J."/>
            <person name="Murat F."/>
            <person name="Staton S.E."/>
            <person name="Cottret L."/>
            <person name="Lelandais-Briere C."/>
            <person name="Owens G.L."/>
            <person name="Carrere S."/>
            <person name="Mayjonade B."/>
            <person name="Legrand L."/>
            <person name="Gill N."/>
            <person name="Kane N.C."/>
            <person name="Bowers J.E."/>
            <person name="Hubner S."/>
            <person name="Bellec A."/>
            <person name="Berard A."/>
            <person name="Berges H."/>
            <person name="Blanchet N."/>
            <person name="Boniface M.C."/>
            <person name="Brunel D."/>
            <person name="Catrice O."/>
            <person name="Chaidir N."/>
            <person name="Claudel C."/>
            <person name="Donnadieu C."/>
            <person name="Faraut T."/>
            <person name="Fievet G."/>
            <person name="Helmstetter N."/>
            <person name="King M."/>
            <person name="Knapp S.J."/>
            <person name="Lai Z."/>
            <person name="Le Paslier M.C."/>
            <person name="Lippi Y."/>
            <person name="Lorenzon L."/>
            <person name="Mandel J.R."/>
            <person name="Marage G."/>
            <person name="Marchand G."/>
            <person name="Marquand E."/>
            <person name="Bret-Mestries E."/>
            <person name="Morien E."/>
            <person name="Nambeesan S."/>
            <person name="Nguyen T."/>
            <person name="Pegot-Espagnet P."/>
            <person name="Pouilly N."/>
            <person name="Raftis F."/>
            <person name="Sallet E."/>
            <person name="Schiex T."/>
            <person name="Thomas J."/>
            <person name="Vandecasteele C."/>
            <person name="Vares D."/>
            <person name="Vear F."/>
            <person name="Vautrin S."/>
            <person name="Crespi M."/>
            <person name="Mangin B."/>
            <person name="Burke J.M."/>
            <person name="Salse J."/>
            <person name="Munos S."/>
            <person name="Vincourt P."/>
            <person name="Rieseberg L.H."/>
            <person name="Langlade N.B."/>
        </authorList>
    </citation>
    <scope>NUCLEOTIDE SEQUENCE</scope>
    <source>
        <tissue evidence="2">Leaves</tissue>
    </source>
</reference>
<evidence type="ECO:0000256" key="1">
    <source>
        <dbReference type="SAM" id="MobiDB-lite"/>
    </source>
</evidence>
<organism evidence="2 3">
    <name type="scientific">Helianthus annuus</name>
    <name type="common">Common sunflower</name>
    <dbReference type="NCBI Taxonomy" id="4232"/>
    <lineage>
        <taxon>Eukaryota</taxon>
        <taxon>Viridiplantae</taxon>
        <taxon>Streptophyta</taxon>
        <taxon>Embryophyta</taxon>
        <taxon>Tracheophyta</taxon>
        <taxon>Spermatophyta</taxon>
        <taxon>Magnoliopsida</taxon>
        <taxon>eudicotyledons</taxon>
        <taxon>Gunneridae</taxon>
        <taxon>Pentapetalae</taxon>
        <taxon>asterids</taxon>
        <taxon>campanulids</taxon>
        <taxon>Asterales</taxon>
        <taxon>Asteraceae</taxon>
        <taxon>Asteroideae</taxon>
        <taxon>Heliantheae alliance</taxon>
        <taxon>Heliantheae</taxon>
        <taxon>Helianthus</taxon>
    </lineage>
</organism>
<sequence>MKCNAGIAEKSHRGSYDQMESRNVVRDTKDLQGIEIKDRVTRQIVRERWC</sequence>
<reference evidence="2" key="2">
    <citation type="submission" date="2020-06" db="EMBL/GenBank/DDBJ databases">
        <title>Helianthus annuus Genome sequencing and assembly Release 2.</title>
        <authorList>
            <person name="Gouzy J."/>
            <person name="Langlade N."/>
            <person name="Munos S."/>
        </authorList>
    </citation>
    <scope>NUCLEOTIDE SEQUENCE</scope>
    <source>
        <tissue evidence="2">Leaves</tissue>
    </source>
</reference>
<name>A0A9K3I0P2_HELAN</name>
<dbReference type="AlphaFoldDB" id="A0A9K3I0P2"/>
<dbReference type="Proteomes" id="UP000215914">
    <property type="component" value="Unassembled WGS sequence"/>
</dbReference>
<accession>A0A9K3I0P2</accession>
<evidence type="ECO:0000313" key="3">
    <source>
        <dbReference type="Proteomes" id="UP000215914"/>
    </source>
</evidence>
<comment type="caution">
    <text evidence="2">The sequence shown here is derived from an EMBL/GenBank/DDBJ whole genome shotgun (WGS) entry which is preliminary data.</text>
</comment>
<dbReference type="EMBL" id="MNCJ02000325">
    <property type="protein sequence ID" value="KAF5787800.1"/>
    <property type="molecule type" value="Genomic_DNA"/>
</dbReference>
<evidence type="ECO:0000313" key="2">
    <source>
        <dbReference type="EMBL" id="KAF5787800.1"/>
    </source>
</evidence>
<feature type="region of interest" description="Disordered" evidence="1">
    <location>
        <begin position="1"/>
        <end position="21"/>
    </location>
</feature>
<protein>
    <submittedName>
        <fullName evidence="2">Uncharacterized protein</fullName>
    </submittedName>
</protein>
<feature type="compositionally biased region" description="Basic and acidic residues" evidence="1">
    <location>
        <begin position="9"/>
        <end position="21"/>
    </location>
</feature>
<proteinExistence type="predicted"/>
<dbReference type="Gramene" id="mRNA:HanXRQr2_Chr10g0456931">
    <property type="protein sequence ID" value="mRNA:HanXRQr2_Chr10g0456931"/>
    <property type="gene ID" value="HanXRQr2_Chr10g0456931"/>
</dbReference>
<gene>
    <name evidence="2" type="ORF">HanXRQr2_Chr10g0456931</name>
</gene>
<keyword evidence="3" id="KW-1185">Reference proteome</keyword>